<sequence>MMKMKNRFMTMAMIGITMAILGCGKDFLEKRKDISLAVPRTLEDAELLLNHTNQNFGTTPGLQIISADEYTMEEPNLNSLSITERSSFLWSRDFYQGERFNLDWTYMFSQVYYANTVIELIDGMGALEGPQKDRADGLRGRALFHRAHANWWLAQLFAENYRPGQNDGSLGIPLKRTGNIHEDLRVYSLKETYDFILSDLREAERLLPAVPSGLSSPSKLACDAFFARIFLDIGDYGQALAHADLAIPKLSLMDYNQFGLENDSRRPFPGLFPSGNPEVAFFSSAIPYGCPVFGNGCRVDPQIYASFEQGDLRKNLFFYRFDDQQNVIFRGSYGGASVYALFTGLALDELLLIKAECLARENEGPMAVKVLNDLLETRFDPASFSPRVHTDDRGTLDMVLMERRKQLLARGLRWSDLKRLNREVGREEWLKRSFPKMGEFVLSPEDPRYIFPIPMEEVERYGLEVYPR</sequence>
<keyword evidence="3" id="KW-0732">Signal</keyword>
<gene>
    <name evidence="8" type="ORF">VJ786_02335</name>
</gene>
<name>A0ABU8I2M8_9SPHI</name>
<dbReference type="EMBL" id="JAYLLN010000003">
    <property type="protein sequence ID" value="MEI5983733.1"/>
    <property type="molecule type" value="Genomic_DNA"/>
</dbReference>
<comment type="similarity">
    <text evidence="2">Belongs to the SusD family.</text>
</comment>
<evidence type="ECO:0000256" key="4">
    <source>
        <dbReference type="ARBA" id="ARBA00023136"/>
    </source>
</evidence>
<evidence type="ECO:0000256" key="2">
    <source>
        <dbReference type="ARBA" id="ARBA00006275"/>
    </source>
</evidence>
<feature type="domain" description="RagB/SusD" evidence="6">
    <location>
        <begin position="349"/>
        <end position="459"/>
    </location>
</feature>
<protein>
    <submittedName>
        <fullName evidence="8">RagB/SusD family nutrient uptake outer membrane protein</fullName>
    </submittedName>
</protein>
<dbReference type="Proteomes" id="UP001363035">
    <property type="component" value="Unassembled WGS sequence"/>
</dbReference>
<comment type="caution">
    <text evidence="8">The sequence shown here is derived from an EMBL/GenBank/DDBJ whole genome shotgun (WGS) entry which is preliminary data.</text>
</comment>
<feature type="domain" description="SusD-like N-terminal" evidence="7">
    <location>
        <begin position="26"/>
        <end position="231"/>
    </location>
</feature>
<evidence type="ECO:0000256" key="3">
    <source>
        <dbReference type="ARBA" id="ARBA00022729"/>
    </source>
</evidence>
<dbReference type="InterPro" id="IPR012944">
    <property type="entry name" value="SusD_RagB_dom"/>
</dbReference>
<dbReference type="Gene3D" id="1.25.40.390">
    <property type="match status" value="1"/>
</dbReference>
<dbReference type="InterPro" id="IPR033985">
    <property type="entry name" value="SusD-like_N"/>
</dbReference>
<reference evidence="8 9" key="1">
    <citation type="submission" date="2024-01" db="EMBL/GenBank/DDBJ databases">
        <title>Sphingobacterium tenebrionis sp. nov., a novel endophyte isolated from tenebrio molitor intestines.</title>
        <authorList>
            <person name="Zhang C."/>
        </authorList>
    </citation>
    <scope>NUCLEOTIDE SEQUENCE [LARGE SCALE GENOMIC DNA]</scope>
    <source>
        <strain evidence="8 9">PU5-4</strain>
    </source>
</reference>
<evidence type="ECO:0000256" key="1">
    <source>
        <dbReference type="ARBA" id="ARBA00004442"/>
    </source>
</evidence>
<evidence type="ECO:0000313" key="9">
    <source>
        <dbReference type="Proteomes" id="UP001363035"/>
    </source>
</evidence>
<dbReference type="SUPFAM" id="SSF48452">
    <property type="entry name" value="TPR-like"/>
    <property type="match status" value="1"/>
</dbReference>
<dbReference type="RefSeq" id="WP_336557178.1">
    <property type="nucleotide sequence ID" value="NZ_JAYLLN010000003.1"/>
</dbReference>
<dbReference type="Pfam" id="PF14322">
    <property type="entry name" value="SusD-like_3"/>
    <property type="match status" value="1"/>
</dbReference>
<organism evidence="8 9">
    <name type="scientific">Sphingobacterium tenebrionis</name>
    <dbReference type="NCBI Taxonomy" id="3111775"/>
    <lineage>
        <taxon>Bacteria</taxon>
        <taxon>Pseudomonadati</taxon>
        <taxon>Bacteroidota</taxon>
        <taxon>Sphingobacteriia</taxon>
        <taxon>Sphingobacteriales</taxon>
        <taxon>Sphingobacteriaceae</taxon>
        <taxon>Sphingobacterium</taxon>
    </lineage>
</organism>
<evidence type="ECO:0000259" key="7">
    <source>
        <dbReference type="Pfam" id="PF14322"/>
    </source>
</evidence>
<comment type="subcellular location">
    <subcellularLocation>
        <location evidence="1">Cell outer membrane</location>
    </subcellularLocation>
</comment>
<dbReference type="Pfam" id="PF07980">
    <property type="entry name" value="SusD_RagB"/>
    <property type="match status" value="1"/>
</dbReference>
<dbReference type="PROSITE" id="PS51257">
    <property type="entry name" value="PROKAR_LIPOPROTEIN"/>
    <property type="match status" value="1"/>
</dbReference>
<accession>A0ABU8I2M8</accession>
<evidence type="ECO:0000259" key="6">
    <source>
        <dbReference type="Pfam" id="PF07980"/>
    </source>
</evidence>
<evidence type="ECO:0000256" key="5">
    <source>
        <dbReference type="ARBA" id="ARBA00023237"/>
    </source>
</evidence>
<keyword evidence="4" id="KW-0472">Membrane</keyword>
<keyword evidence="5" id="KW-0998">Cell outer membrane</keyword>
<dbReference type="InterPro" id="IPR011990">
    <property type="entry name" value="TPR-like_helical_dom_sf"/>
</dbReference>
<proteinExistence type="inferred from homology"/>
<evidence type="ECO:0000313" key="8">
    <source>
        <dbReference type="EMBL" id="MEI5983733.1"/>
    </source>
</evidence>
<keyword evidence="9" id="KW-1185">Reference proteome</keyword>